<gene>
    <name evidence="1" type="ORF">ACFOD9_04265</name>
</gene>
<name>A0ABV7ILA2_9SPHN</name>
<dbReference type="Proteomes" id="UP001595604">
    <property type="component" value="Unassembled WGS sequence"/>
</dbReference>
<accession>A0ABV7ILA2</accession>
<sequence>MNPLLGLIAPALAVLPVVLSGGGEEAGPRTAGAGDGVAAELAPVEPPVAEPRSGEPGAWRSFAQAERSLREGEPARQVRIEQRVIIRIAPGAVRGPALDPRRGLFSPFPPEARAPRTIERKIAQCLPVSAIAGVQPDGSRLLLFMRDQRIVSATLDQGCRARDYYSGFLIERTVDGMLCAGRDKLLSRSGANCGMSRLRQVVVLGDDDDE</sequence>
<dbReference type="EMBL" id="JBHRTQ010000004">
    <property type="protein sequence ID" value="MFC3173461.1"/>
    <property type="molecule type" value="Genomic_DNA"/>
</dbReference>
<organism evidence="1 2">
    <name type="scientific">Novosphingobium bradum</name>
    <dbReference type="NCBI Taxonomy" id="1737444"/>
    <lineage>
        <taxon>Bacteria</taxon>
        <taxon>Pseudomonadati</taxon>
        <taxon>Pseudomonadota</taxon>
        <taxon>Alphaproteobacteria</taxon>
        <taxon>Sphingomonadales</taxon>
        <taxon>Sphingomonadaceae</taxon>
        <taxon>Novosphingobium</taxon>
    </lineage>
</organism>
<evidence type="ECO:0000313" key="1">
    <source>
        <dbReference type="EMBL" id="MFC3173461.1"/>
    </source>
</evidence>
<reference evidence="2" key="1">
    <citation type="journal article" date="2019" name="Int. J. Syst. Evol. Microbiol.">
        <title>The Global Catalogue of Microorganisms (GCM) 10K type strain sequencing project: providing services to taxonomists for standard genome sequencing and annotation.</title>
        <authorList>
            <consortium name="The Broad Institute Genomics Platform"/>
            <consortium name="The Broad Institute Genome Sequencing Center for Infectious Disease"/>
            <person name="Wu L."/>
            <person name="Ma J."/>
        </authorList>
    </citation>
    <scope>NUCLEOTIDE SEQUENCE [LARGE SCALE GENOMIC DNA]</scope>
    <source>
        <strain evidence="2">KCTC 42984</strain>
    </source>
</reference>
<evidence type="ECO:0000313" key="2">
    <source>
        <dbReference type="Proteomes" id="UP001595604"/>
    </source>
</evidence>
<comment type="caution">
    <text evidence="1">The sequence shown here is derived from an EMBL/GenBank/DDBJ whole genome shotgun (WGS) entry which is preliminary data.</text>
</comment>
<keyword evidence="2" id="KW-1185">Reference proteome</keyword>
<dbReference type="RefSeq" id="WP_379508846.1">
    <property type="nucleotide sequence ID" value="NZ_JBHRTQ010000004.1"/>
</dbReference>
<proteinExistence type="predicted"/>
<protein>
    <submittedName>
        <fullName evidence="1">Uncharacterized protein</fullName>
    </submittedName>
</protein>